<evidence type="ECO:0000256" key="1">
    <source>
        <dbReference type="ARBA" id="ARBA00004141"/>
    </source>
</evidence>
<comment type="caution">
    <text evidence="8">The sequence shown here is derived from an EMBL/GenBank/DDBJ whole genome shotgun (WGS) entry which is preliminary data.</text>
</comment>
<feature type="transmembrane region" description="Helical" evidence="7">
    <location>
        <begin position="49"/>
        <end position="72"/>
    </location>
</feature>
<evidence type="ECO:0000313" key="9">
    <source>
        <dbReference type="Proteomes" id="UP000186594"/>
    </source>
</evidence>
<comment type="subcellular location">
    <subcellularLocation>
        <location evidence="1">Membrane</location>
        <topology evidence="1">Multi-pass membrane protein</topology>
    </subcellularLocation>
</comment>
<keyword evidence="6 7" id="KW-0472">Membrane</keyword>
<dbReference type="STRING" id="1198029.A0A1U7LVF7"/>
<gene>
    <name evidence="8" type="ORF">NEOLI_001349</name>
</gene>
<keyword evidence="5 7" id="KW-1133">Transmembrane helix</keyword>
<evidence type="ECO:0000256" key="2">
    <source>
        <dbReference type="ARBA" id="ARBA00008333"/>
    </source>
</evidence>
<feature type="transmembrane region" description="Helical" evidence="7">
    <location>
        <begin position="84"/>
        <end position="105"/>
    </location>
</feature>
<feature type="transmembrane region" description="Helical" evidence="7">
    <location>
        <begin position="6"/>
        <end position="29"/>
    </location>
</feature>
<feature type="transmembrane region" description="Helical" evidence="7">
    <location>
        <begin position="162"/>
        <end position="182"/>
    </location>
</feature>
<keyword evidence="3" id="KW-0406">Ion transport</keyword>
<dbReference type="GO" id="GO:0033573">
    <property type="term" value="C:high-affinity iron permease complex"/>
    <property type="evidence" value="ECO:0007669"/>
    <property type="project" value="EnsemblFungi"/>
</dbReference>
<dbReference type="PANTHER" id="PTHR31632">
    <property type="entry name" value="IRON TRANSPORTER FTH1"/>
    <property type="match status" value="1"/>
</dbReference>
<comment type="similarity">
    <text evidence="2">Belongs to the oxidase-dependent Fe transporter (OFeT) (TC 9.A.10.1) family.</text>
</comment>
<evidence type="ECO:0000256" key="5">
    <source>
        <dbReference type="ARBA" id="ARBA00022989"/>
    </source>
</evidence>
<feature type="transmembrane region" description="Helical" evidence="7">
    <location>
        <begin position="133"/>
        <end position="156"/>
    </location>
</feature>
<keyword evidence="4 7" id="KW-0812">Transmembrane</keyword>
<protein>
    <submittedName>
        <fullName evidence="8">Plasma membrane iron permease</fullName>
    </submittedName>
</protein>
<dbReference type="OMA" id="SVWHLDC"/>
<evidence type="ECO:0000313" key="8">
    <source>
        <dbReference type="EMBL" id="OLL26532.1"/>
    </source>
</evidence>
<name>A0A1U7LVF7_NEOID</name>
<dbReference type="InterPro" id="IPR004923">
    <property type="entry name" value="FTR1/Fip1/EfeU"/>
</dbReference>
<dbReference type="AlphaFoldDB" id="A0A1U7LVF7"/>
<dbReference type="PANTHER" id="PTHR31632:SF2">
    <property type="entry name" value="PLASMA MEMBRANE IRON PERMEASE"/>
    <property type="match status" value="1"/>
</dbReference>
<dbReference type="GO" id="GO:0033215">
    <property type="term" value="P:reductive iron assimilation"/>
    <property type="evidence" value="ECO:0007669"/>
    <property type="project" value="EnsemblFungi"/>
</dbReference>
<evidence type="ECO:0000256" key="7">
    <source>
        <dbReference type="SAM" id="Phobius"/>
    </source>
</evidence>
<evidence type="ECO:0000256" key="6">
    <source>
        <dbReference type="ARBA" id="ARBA00023136"/>
    </source>
</evidence>
<feature type="transmembrane region" description="Helical" evidence="7">
    <location>
        <begin position="194"/>
        <end position="216"/>
    </location>
</feature>
<keyword evidence="3" id="KW-0408">Iron</keyword>
<dbReference type="OrthoDB" id="4364at2759"/>
<feature type="transmembrane region" description="Helical" evidence="7">
    <location>
        <begin position="277"/>
        <end position="296"/>
    </location>
</feature>
<dbReference type="EMBL" id="LXFE01000168">
    <property type="protein sequence ID" value="OLL26532.1"/>
    <property type="molecule type" value="Genomic_DNA"/>
</dbReference>
<reference evidence="8 9" key="1">
    <citation type="submission" date="2016-04" db="EMBL/GenBank/DDBJ databases">
        <title>Evolutionary innovation and constraint leading to complex multicellularity in the Ascomycota.</title>
        <authorList>
            <person name="Cisse O."/>
            <person name="Nguyen A."/>
            <person name="Hewitt D.A."/>
            <person name="Jedd G."/>
            <person name="Stajich J.E."/>
        </authorList>
    </citation>
    <scope>NUCLEOTIDE SEQUENCE [LARGE SCALE GENOMIC DNA]</scope>
    <source>
        <strain evidence="8 9">DAH-3</strain>
    </source>
</reference>
<dbReference type="Proteomes" id="UP000186594">
    <property type="component" value="Unassembled WGS sequence"/>
</dbReference>
<keyword evidence="3" id="KW-0813">Transport</keyword>
<sequence length="332" mass="36633">MNLFSVPIFFIIFRESLEAAIIVSVLLAFIHQSLSDTPQLQRKYKHQIYFGSALGMAVCLAIGGAFIAVWYTVAKDLWGSTEEIWEGVFALIACILITVIGLGMLRIHDIQAKWHSKLESELDKSAGSKYGMFILPFITVLREGLEAVVFVGGVSLSEPATSFPIAVVVGLLCGGLVGYLIYKSGNFMKIEYFLIASTCILYLISAGLFSRSIWYFEQYKWNRLVGGDAAELGSGPGTYDIRQSVWHVNCCSSESNSGWGIFNAVLGWVNSATFGSVTGYCLYWLMVVILLSVSRWREGNLGRRSMLHNRPVTDPCLPATSLEKTITSEGLI</sequence>
<evidence type="ECO:0000256" key="3">
    <source>
        <dbReference type="ARBA" id="ARBA00022496"/>
    </source>
</evidence>
<evidence type="ECO:0000256" key="4">
    <source>
        <dbReference type="ARBA" id="ARBA00022692"/>
    </source>
</evidence>
<dbReference type="Pfam" id="PF03239">
    <property type="entry name" value="FTR1"/>
    <property type="match status" value="1"/>
</dbReference>
<organism evidence="8 9">
    <name type="scientific">Neolecta irregularis (strain DAH-3)</name>
    <dbReference type="NCBI Taxonomy" id="1198029"/>
    <lineage>
        <taxon>Eukaryota</taxon>
        <taxon>Fungi</taxon>
        <taxon>Dikarya</taxon>
        <taxon>Ascomycota</taxon>
        <taxon>Taphrinomycotina</taxon>
        <taxon>Neolectales</taxon>
        <taxon>Neolectaceae</taxon>
        <taxon>Neolecta</taxon>
    </lineage>
</organism>
<proteinExistence type="inferred from homology"/>
<accession>A0A1U7LVF7</accession>
<dbReference type="GO" id="GO:0061840">
    <property type="term" value="F:high-affinity ferrous iron transmembrane transporter activity"/>
    <property type="evidence" value="ECO:0007669"/>
    <property type="project" value="EnsemblFungi"/>
</dbReference>
<keyword evidence="9" id="KW-1185">Reference proteome</keyword>
<keyword evidence="3" id="KW-0410">Iron transport</keyword>